<dbReference type="GO" id="GO:0005829">
    <property type="term" value="C:cytosol"/>
    <property type="evidence" value="ECO:0000318"/>
    <property type="project" value="GO_Central"/>
</dbReference>
<dbReference type="PROSITE" id="PS50082">
    <property type="entry name" value="WD_REPEATS_2"/>
    <property type="match status" value="1"/>
</dbReference>
<dbReference type="InterPro" id="IPR028884">
    <property type="entry name" value="Trm82"/>
</dbReference>
<dbReference type="InParanoid" id="W5M8E8"/>
<evidence type="ECO:0000256" key="3">
    <source>
        <dbReference type="ARBA" id="ARBA00022574"/>
    </source>
</evidence>
<dbReference type="Gene3D" id="2.130.10.10">
    <property type="entry name" value="YVTN repeat-like/Quinoprotein amine dehydrogenase"/>
    <property type="match status" value="1"/>
</dbReference>
<feature type="repeat" description="WD" evidence="10">
    <location>
        <begin position="183"/>
        <end position="225"/>
    </location>
</feature>
<dbReference type="UniPathway" id="UPA00989"/>
<dbReference type="InterPro" id="IPR001680">
    <property type="entry name" value="WD40_rpt"/>
</dbReference>
<dbReference type="SMART" id="SM00320">
    <property type="entry name" value="WD40"/>
    <property type="match status" value="4"/>
</dbReference>
<evidence type="ECO:0000313" key="13">
    <source>
        <dbReference type="Proteomes" id="UP000018468"/>
    </source>
</evidence>
<comment type="subcellular location">
    <subcellularLocation>
        <location evidence="1 9">Nucleus</location>
    </subcellularLocation>
</comment>
<comment type="function">
    <text evidence="9">Required for the formation of N(7)-methylguanine at position 46 (m7G46) in tRNA. In the complex, it is required to stabilize and induce conformational changes of the catalytic subunit.</text>
</comment>
<proteinExistence type="inferred from homology"/>
<evidence type="ECO:0000256" key="5">
    <source>
        <dbReference type="ARBA" id="ARBA00022737"/>
    </source>
</evidence>
<dbReference type="InterPro" id="IPR015943">
    <property type="entry name" value="WD40/YVTN_repeat-like_dom_sf"/>
</dbReference>
<evidence type="ECO:0000256" key="6">
    <source>
        <dbReference type="ARBA" id="ARBA00022763"/>
    </source>
</evidence>
<dbReference type="GO" id="GO:0043527">
    <property type="term" value="C:tRNA methyltransferase complex"/>
    <property type="evidence" value="ECO:0000318"/>
    <property type="project" value="GO_Central"/>
</dbReference>
<keyword evidence="7" id="KW-0007">Acetylation</keyword>
<keyword evidence="5 9" id="KW-0677">Repeat</keyword>
<accession>W5M8E8</accession>
<feature type="region of interest" description="Disordered" evidence="11">
    <location>
        <begin position="373"/>
        <end position="406"/>
    </location>
</feature>
<evidence type="ECO:0000256" key="2">
    <source>
        <dbReference type="ARBA" id="ARBA00022454"/>
    </source>
</evidence>
<feature type="compositionally biased region" description="Polar residues" evidence="11">
    <location>
        <begin position="392"/>
        <end position="406"/>
    </location>
</feature>
<dbReference type="GO" id="GO:0006400">
    <property type="term" value="P:tRNA modification"/>
    <property type="evidence" value="ECO:0000318"/>
    <property type="project" value="GO_Central"/>
</dbReference>
<dbReference type="PROSITE" id="PS00678">
    <property type="entry name" value="WD_REPEATS_1"/>
    <property type="match status" value="1"/>
</dbReference>
<dbReference type="OrthoDB" id="371245at2759"/>
<dbReference type="SUPFAM" id="SSF50978">
    <property type="entry name" value="WD40 repeat-like"/>
    <property type="match status" value="1"/>
</dbReference>
<protein>
    <submittedName>
        <fullName evidence="12">WD repeat domain 4</fullName>
    </submittedName>
</protein>
<dbReference type="HOGENOM" id="CLU_054270_1_0_1"/>
<evidence type="ECO:0000256" key="10">
    <source>
        <dbReference type="PROSITE-ProRule" id="PRU00221"/>
    </source>
</evidence>
<keyword evidence="3 9" id="KW-0853">WD repeat</keyword>
<dbReference type="PANTHER" id="PTHR16288:SF0">
    <property type="entry name" value="TRNA (GUANINE-N(7)-)-METHYLTRANSFERASE NON-CATALYTIC SUBUNIT WDR4"/>
    <property type="match status" value="1"/>
</dbReference>
<keyword evidence="8 9" id="KW-0539">Nucleus</keyword>
<keyword evidence="2" id="KW-0158">Chromosome</keyword>
<evidence type="ECO:0000256" key="9">
    <source>
        <dbReference type="HAMAP-Rule" id="MF_03056"/>
    </source>
</evidence>
<sequence>MALLEVRKEYLVVSSGSKFIAVKTEEIREPFVYDCTKAENKPEESGNKGDEVGAEEKGSDRILAMAFSASGEYFALTDDSKRLVLFRTKPVWECLSTRWVVRRCTSLTMTKAEDQILVADKSGDVYSFSLLEPQKPAELKLGHLSMLLAVAISPDDRYIITADRDEKIRVSFLKSPYNIQSFCLGHKEFVSSLFVLPYQPYWLLSGSGDGTLRLWEFEFGKELQSYDLRELNGTKSPQKDKKFAVSRIASSPQGDYIAVLCDSFPTVHIFRVDFNAQRLMHQEQLDLAHSSWDVAFDQLGRLWVLQQSKDCPVALYRLTGDCWKCDTEDPEVKKVTKILHSQWDMFQESVGDDIRYHNLYKANFDNMAAYLQKKQERLQQQGKKRPGAHPESNGSNKKPRAEQTTS</sequence>
<comment type="similarity">
    <text evidence="9">Belongs to the WD repeat TRM82 family.</text>
</comment>
<dbReference type="GO" id="GO:0106004">
    <property type="term" value="P:tRNA (guanine-N7)-methylation"/>
    <property type="evidence" value="ECO:0007669"/>
    <property type="project" value="UniProtKB-UniRule"/>
</dbReference>
<dbReference type="FunCoup" id="W5M8E8">
    <property type="interactions" value="857"/>
</dbReference>
<evidence type="ECO:0000313" key="12">
    <source>
        <dbReference type="Ensembl" id="ENSLOCP00000004656.1"/>
    </source>
</evidence>
<evidence type="ECO:0000256" key="1">
    <source>
        <dbReference type="ARBA" id="ARBA00004123"/>
    </source>
</evidence>
<dbReference type="CTD" id="10785"/>
<dbReference type="FunFam" id="2.130.10.10:FF:000454">
    <property type="entry name" value="tRNA (guanine-N(7)-)-methyltransferase non-catalytic subunit WDR4"/>
    <property type="match status" value="1"/>
</dbReference>
<reference evidence="12" key="3">
    <citation type="submission" date="2025-09" db="UniProtKB">
        <authorList>
            <consortium name="Ensembl"/>
        </authorList>
    </citation>
    <scope>IDENTIFICATION</scope>
</reference>
<keyword evidence="13" id="KW-1185">Reference proteome</keyword>
<dbReference type="OMA" id="DCIPVVY"/>
<dbReference type="PANTHER" id="PTHR16288">
    <property type="entry name" value="WD40 REPEAT PROTEIN 4"/>
    <property type="match status" value="1"/>
</dbReference>
<evidence type="ECO:0000256" key="7">
    <source>
        <dbReference type="ARBA" id="ARBA00022990"/>
    </source>
</evidence>
<evidence type="ECO:0000256" key="11">
    <source>
        <dbReference type="SAM" id="MobiDB-lite"/>
    </source>
</evidence>
<keyword evidence="6" id="KW-0227">DNA damage</keyword>
<dbReference type="GO" id="GO:0005634">
    <property type="term" value="C:nucleus"/>
    <property type="evidence" value="ECO:0000318"/>
    <property type="project" value="GO_Central"/>
</dbReference>
<dbReference type="Pfam" id="PF00400">
    <property type="entry name" value="WD40"/>
    <property type="match status" value="2"/>
</dbReference>
<dbReference type="EMBL" id="AHAT01033676">
    <property type="status" value="NOT_ANNOTATED_CDS"/>
    <property type="molecule type" value="Genomic_DNA"/>
</dbReference>
<dbReference type="AlphaFoldDB" id="W5M8E8"/>
<dbReference type="Proteomes" id="UP000018468">
    <property type="component" value="Linkage group LG17"/>
</dbReference>
<dbReference type="GeneID" id="102692570"/>
<dbReference type="GO" id="GO:0006974">
    <property type="term" value="P:DNA damage response"/>
    <property type="evidence" value="ECO:0007669"/>
    <property type="project" value="UniProtKB-KW"/>
</dbReference>
<dbReference type="Bgee" id="ENSLOCG00000003903">
    <property type="expression patterns" value="Expressed in ovary and 13 other cell types or tissues"/>
</dbReference>
<organism evidence="12 13">
    <name type="scientific">Lepisosteus oculatus</name>
    <name type="common">Spotted gar</name>
    <dbReference type="NCBI Taxonomy" id="7918"/>
    <lineage>
        <taxon>Eukaryota</taxon>
        <taxon>Metazoa</taxon>
        <taxon>Chordata</taxon>
        <taxon>Craniata</taxon>
        <taxon>Vertebrata</taxon>
        <taxon>Euteleostomi</taxon>
        <taxon>Actinopterygii</taxon>
        <taxon>Neopterygii</taxon>
        <taxon>Holostei</taxon>
        <taxon>Semionotiformes</taxon>
        <taxon>Lepisosteidae</taxon>
        <taxon>Lepisosteus</taxon>
    </lineage>
</organism>
<dbReference type="GeneTree" id="ENSGT00390000012174"/>
<reference evidence="12" key="2">
    <citation type="submission" date="2025-08" db="UniProtKB">
        <authorList>
            <consortium name="Ensembl"/>
        </authorList>
    </citation>
    <scope>IDENTIFICATION</scope>
</reference>
<reference evidence="13" key="1">
    <citation type="submission" date="2011-12" db="EMBL/GenBank/DDBJ databases">
        <title>The Draft Genome of Lepisosteus oculatus.</title>
        <authorList>
            <consortium name="The Broad Institute Genome Assembly &amp; Analysis Group"/>
            <consortium name="Computational R&amp;D Group"/>
            <consortium name="and Sequencing Platform"/>
            <person name="Di Palma F."/>
            <person name="Alfoldi J."/>
            <person name="Johnson J."/>
            <person name="Berlin A."/>
            <person name="Gnerre S."/>
            <person name="Jaffe D."/>
            <person name="MacCallum I."/>
            <person name="Young S."/>
            <person name="Walker B.J."/>
            <person name="Lander E.S."/>
            <person name="Lindblad-Toh K."/>
        </authorList>
    </citation>
    <scope>NUCLEOTIDE SEQUENCE [LARGE SCALE GENOMIC DNA]</scope>
</reference>
<dbReference type="InterPro" id="IPR036322">
    <property type="entry name" value="WD40_repeat_dom_sf"/>
</dbReference>
<keyword evidence="4 9" id="KW-0819">tRNA processing</keyword>
<dbReference type="HAMAP" id="MF_03056">
    <property type="entry name" value="TRM82"/>
    <property type="match status" value="1"/>
</dbReference>
<dbReference type="Ensembl" id="ENSLOCT00000004664.1">
    <property type="protein sequence ID" value="ENSLOCP00000004656.1"/>
    <property type="gene ID" value="ENSLOCG00000003903.1"/>
</dbReference>
<evidence type="ECO:0000256" key="8">
    <source>
        <dbReference type="ARBA" id="ARBA00023242"/>
    </source>
</evidence>
<dbReference type="KEGG" id="loc:102692570"/>
<comment type="pathway">
    <text evidence="9">tRNA modification; N(7)-methylguanine-tRNA biosynthesis.</text>
</comment>
<name>W5M8E8_LEPOC</name>
<dbReference type="STRING" id="7918.ENSLOCP00000004656"/>
<dbReference type="InterPro" id="IPR019775">
    <property type="entry name" value="WD40_repeat_CS"/>
</dbReference>
<evidence type="ECO:0000256" key="4">
    <source>
        <dbReference type="ARBA" id="ARBA00022694"/>
    </source>
</evidence>
<dbReference type="eggNOG" id="KOG3914">
    <property type="taxonomic scope" value="Eukaryota"/>
</dbReference>